<evidence type="ECO:0000313" key="4">
    <source>
        <dbReference type="Proteomes" id="UP001208689"/>
    </source>
</evidence>
<dbReference type="Gene3D" id="3.40.50.720">
    <property type="entry name" value="NAD(P)-binding Rossmann-like Domain"/>
    <property type="match status" value="1"/>
</dbReference>
<dbReference type="Pfam" id="PF01408">
    <property type="entry name" value="GFO_IDH_MocA"/>
    <property type="match status" value="1"/>
</dbReference>
<dbReference type="InterPro" id="IPR055170">
    <property type="entry name" value="GFO_IDH_MocA-like_dom"/>
</dbReference>
<dbReference type="Proteomes" id="UP001208689">
    <property type="component" value="Chromosome"/>
</dbReference>
<dbReference type="GO" id="GO:0016491">
    <property type="term" value="F:oxidoreductase activity"/>
    <property type="evidence" value="ECO:0007669"/>
    <property type="project" value="UniProtKB-KW"/>
</dbReference>
<dbReference type="InterPro" id="IPR036291">
    <property type="entry name" value="NAD(P)-bd_dom_sf"/>
</dbReference>
<dbReference type="SUPFAM" id="SSF51735">
    <property type="entry name" value="NAD(P)-binding Rossmann-fold domains"/>
    <property type="match status" value="1"/>
</dbReference>
<evidence type="ECO:0000259" key="1">
    <source>
        <dbReference type="Pfam" id="PF01408"/>
    </source>
</evidence>
<dbReference type="EC" id="1.1.1.369" evidence="3"/>
<reference evidence="3" key="1">
    <citation type="submission" date="2022-09" db="EMBL/GenBank/DDBJ databases">
        <title>Actin cytoskeleton and complex cell architecture in an #Asgard archaeon.</title>
        <authorList>
            <person name="Ponce Toledo R.I."/>
            <person name="Schleper C."/>
            <person name="Rodrigues Oliveira T."/>
            <person name="Wollweber F."/>
            <person name="Xu J."/>
            <person name="Rittmann S."/>
            <person name="Klingl A."/>
            <person name="Pilhofer M."/>
        </authorList>
    </citation>
    <scope>NUCLEOTIDE SEQUENCE</scope>
    <source>
        <strain evidence="3">B-35</strain>
    </source>
</reference>
<dbReference type="SUPFAM" id="SSF55347">
    <property type="entry name" value="Glyceraldehyde-3-phosphate dehydrogenase-like, C-terminal domain"/>
    <property type="match status" value="1"/>
</dbReference>
<dbReference type="EMBL" id="CP104013">
    <property type="protein sequence ID" value="UYP48064.1"/>
    <property type="molecule type" value="Genomic_DNA"/>
</dbReference>
<feature type="domain" description="GFO/IDH/MocA-like oxidoreductase" evidence="2">
    <location>
        <begin position="139"/>
        <end position="259"/>
    </location>
</feature>
<dbReference type="PANTHER" id="PTHR43377:SF1">
    <property type="entry name" value="BILIVERDIN REDUCTASE A"/>
    <property type="match status" value="1"/>
</dbReference>
<accession>A0ABY6HZR2</accession>
<dbReference type="InterPro" id="IPR051450">
    <property type="entry name" value="Gfo/Idh/MocA_Oxidoreductases"/>
</dbReference>
<evidence type="ECO:0000259" key="2">
    <source>
        <dbReference type="Pfam" id="PF22725"/>
    </source>
</evidence>
<evidence type="ECO:0000313" key="3">
    <source>
        <dbReference type="EMBL" id="UYP48064.1"/>
    </source>
</evidence>
<proteinExistence type="predicted"/>
<dbReference type="Gene3D" id="3.30.360.10">
    <property type="entry name" value="Dihydrodipicolinate Reductase, domain 2"/>
    <property type="match status" value="1"/>
</dbReference>
<name>A0ABY6HZR2_9ARCH</name>
<keyword evidence="3" id="KW-0560">Oxidoreductase</keyword>
<organism evidence="3 4">
    <name type="scientific">Candidatus Lokiarchaeum ossiferum</name>
    <dbReference type="NCBI Taxonomy" id="2951803"/>
    <lineage>
        <taxon>Archaea</taxon>
        <taxon>Promethearchaeati</taxon>
        <taxon>Promethearchaeota</taxon>
        <taxon>Promethearchaeia</taxon>
        <taxon>Promethearchaeales</taxon>
        <taxon>Promethearchaeaceae</taxon>
        <taxon>Candidatus Lokiarchaeum</taxon>
    </lineage>
</organism>
<feature type="domain" description="Gfo/Idh/MocA-like oxidoreductase N-terminal" evidence="1">
    <location>
        <begin position="5"/>
        <end position="124"/>
    </location>
</feature>
<dbReference type="PANTHER" id="PTHR43377">
    <property type="entry name" value="BILIVERDIN REDUCTASE A"/>
    <property type="match status" value="1"/>
</dbReference>
<dbReference type="InterPro" id="IPR000683">
    <property type="entry name" value="Gfo/Idh/MocA-like_OxRdtase_N"/>
</dbReference>
<keyword evidence="4" id="KW-1185">Reference proteome</keyword>
<dbReference type="Pfam" id="PF22725">
    <property type="entry name" value="GFO_IDH_MocA_C3"/>
    <property type="match status" value="1"/>
</dbReference>
<protein>
    <submittedName>
        <fullName evidence="3">Inositol 2-dehydrogenase/D-chiro-inositol 3-dehydrogenase</fullName>
        <ecNumber evidence="3">1.1.1.369</ecNumber>
    </submittedName>
</protein>
<gene>
    <name evidence="3" type="ORF">NEF87_004349</name>
</gene>
<sequence length="350" mass="40398">MSNTIKIAMCGCGHIAPRWLEVFSKNSDIELIAIADPNPDEFKKLNDFDLQNVKKYSNLDAVFANHKIDAVFILTPPQYHSRYIIEAIEHGIHVLTEKPLCVDLNQFLHIKKAAELAREKKIITAVNQQYRWNPRILSIHDSITQNRIGDIFLVNSIFNQNNYHFKRWWRKQHSYISIFNWYIHIIDSMRYYLSQKPISVSARFIRPPHSKILGYSSLLMDVNFESGTVWHLTANQESIAGPTTSGHSRFTMYGSEGTLVNTKNDPPYIYTKDGEKMELGENIADIDNESTYPPGWADTVEKFVHSIRTGQEHPTSIFDNLWTMSILLAAIKSHENNREVKISEIFGEKK</sequence>